<comment type="caution">
    <text evidence="2">The sequence shown here is derived from an EMBL/GenBank/DDBJ whole genome shotgun (WGS) entry which is preliminary data.</text>
</comment>
<proteinExistence type="predicted"/>
<gene>
    <name evidence="2" type="ORF">PCOR1329_LOCUS67709</name>
</gene>
<keyword evidence="3" id="KW-1185">Reference proteome</keyword>
<evidence type="ECO:0000313" key="3">
    <source>
        <dbReference type="Proteomes" id="UP001189429"/>
    </source>
</evidence>
<dbReference type="Proteomes" id="UP001189429">
    <property type="component" value="Unassembled WGS sequence"/>
</dbReference>
<accession>A0ABN9WLT6</accession>
<organism evidence="2 3">
    <name type="scientific">Prorocentrum cordatum</name>
    <dbReference type="NCBI Taxonomy" id="2364126"/>
    <lineage>
        <taxon>Eukaryota</taxon>
        <taxon>Sar</taxon>
        <taxon>Alveolata</taxon>
        <taxon>Dinophyceae</taxon>
        <taxon>Prorocentrales</taxon>
        <taxon>Prorocentraceae</taxon>
        <taxon>Prorocentrum</taxon>
    </lineage>
</organism>
<feature type="region of interest" description="Disordered" evidence="1">
    <location>
        <begin position="24"/>
        <end position="45"/>
    </location>
</feature>
<evidence type="ECO:0000256" key="1">
    <source>
        <dbReference type="SAM" id="MobiDB-lite"/>
    </source>
</evidence>
<sequence length="90" mass="10587">MLRLRKTHEKIEGWVRQQLVSIRAGEEGARRRRGGQEEEKEEEEEEKVEQLWQKVQTLACLSVTKPNMRHIQCASRPQARCCNRALMNSI</sequence>
<reference evidence="2" key="1">
    <citation type="submission" date="2023-10" db="EMBL/GenBank/DDBJ databases">
        <authorList>
            <person name="Chen Y."/>
            <person name="Shah S."/>
            <person name="Dougan E. K."/>
            <person name="Thang M."/>
            <person name="Chan C."/>
        </authorList>
    </citation>
    <scope>NUCLEOTIDE SEQUENCE [LARGE SCALE GENOMIC DNA]</scope>
</reference>
<name>A0ABN9WLT6_9DINO</name>
<dbReference type="EMBL" id="CAUYUJ010018790">
    <property type="protein sequence ID" value="CAK0886332.1"/>
    <property type="molecule type" value="Genomic_DNA"/>
</dbReference>
<protein>
    <submittedName>
        <fullName evidence="2">Uncharacterized protein</fullName>
    </submittedName>
</protein>
<feature type="compositionally biased region" description="Basic and acidic residues" evidence="1">
    <location>
        <begin position="24"/>
        <end position="37"/>
    </location>
</feature>
<evidence type="ECO:0000313" key="2">
    <source>
        <dbReference type="EMBL" id="CAK0886332.1"/>
    </source>
</evidence>